<feature type="chain" id="PRO_5045825250" evidence="5">
    <location>
        <begin position="19"/>
        <end position="380"/>
    </location>
</feature>
<dbReference type="RefSeq" id="WP_345209602.1">
    <property type="nucleotide sequence ID" value="NZ_BAABFT010000002.1"/>
</dbReference>
<comment type="caution">
    <text evidence="7">The sequence shown here is derived from an EMBL/GenBank/DDBJ whole genome shotgun (WGS) entry which is preliminary data.</text>
</comment>
<evidence type="ECO:0000313" key="7">
    <source>
        <dbReference type="EMBL" id="GAA4311831.1"/>
    </source>
</evidence>
<dbReference type="Pfam" id="PF00578">
    <property type="entry name" value="AhpC-TSA"/>
    <property type="match status" value="1"/>
</dbReference>
<feature type="domain" description="Thioredoxin" evidence="6">
    <location>
        <begin position="241"/>
        <end position="380"/>
    </location>
</feature>
<evidence type="ECO:0000313" key="8">
    <source>
        <dbReference type="Proteomes" id="UP001500582"/>
    </source>
</evidence>
<evidence type="ECO:0000256" key="3">
    <source>
        <dbReference type="ARBA" id="ARBA00023157"/>
    </source>
</evidence>
<keyword evidence="3" id="KW-1015">Disulfide bond</keyword>
<keyword evidence="2" id="KW-0201">Cytochrome c-type biogenesis</keyword>
<evidence type="ECO:0000259" key="6">
    <source>
        <dbReference type="PROSITE" id="PS51352"/>
    </source>
</evidence>
<evidence type="ECO:0000256" key="1">
    <source>
        <dbReference type="ARBA" id="ARBA00004196"/>
    </source>
</evidence>
<dbReference type="Proteomes" id="UP001500582">
    <property type="component" value="Unassembled WGS sequence"/>
</dbReference>
<keyword evidence="8" id="KW-1185">Reference proteome</keyword>
<dbReference type="EMBL" id="BAABFT010000002">
    <property type="protein sequence ID" value="GAA4311831.1"/>
    <property type="molecule type" value="Genomic_DNA"/>
</dbReference>
<keyword evidence="4" id="KW-0676">Redox-active center</keyword>
<dbReference type="InterPro" id="IPR050553">
    <property type="entry name" value="Thioredoxin_ResA/DsbE_sf"/>
</dbReference>
<dbReference type="PROSITE" id="PS00194">
    <property type="entry name" value="THIOREDOXIN_1"/>
    <property type="match status" value="1"/>
</dbReference>
<dbReference type="Pfam" id="PF14289">
    <property type="entry name" value="DUF4369"/>
    <property type="match status" value="1"/>
</dbReference>
<dbReference type="InterPro" id="IPR000866">
    <property type="entry name" value="AhpC/TSA"/>
</dbReference>
<evidence type="ECO:0000256" key="4">
    <source>
        <dbReference type="ARBA" id="ARBA00023284"/>
    </source>
</evidence>
<dbReference type="InterPro" id="IPR036249">
    <property type="entry name" value="Thioredoxin-like_sf"/>
</dbReference>
<name>A0ABP8FVH2_9SPHI</name>
<dbReference type="PANTHER" id="PTHR42852:SF6">
    <property type="entry name" value="THIOL:DISULFIDE INTERCHANGE PROTEIN DSBE"/>
    <property type="match status" value="1"/>
</dbReference>
<dbReference type="InterPro" id="IPR013766">
    <property type="entry name" value="Thioredoxin_domain"/>
</dbReference>
<gene>
    <name evidence="7" type="ORF">GCM10023149_06910</name>
</gene>
<dbReference type="SUPFAM" id="SSF52833">
    <property type="entry name" value="Thioredoxin-like"/>
    <property type="match status" value="1"/>
</dbReference>
<evidence type="ECO:0000256" key="5">
    <source>
        <dbReference type="SAM" id="SignalP"/>
    </source>
</evidence>
<evidence type="ECO:0000256" key="2">
    <source>
        <dbReference type="ARBA" id="ARBA00022748"/>
    </source>
</evidence>
<feature type="signal peptide" evidence="5">
    <location>
        <begin position="1"/>
        <end position="18"/>
    </location>
</feature>
<dbReference type="PROSITE" id="PS51352">
    <property type="entry name" value="THIOREDOXIN_2"/>
    <property type="match status" value="1"/>
</dbReference>
<protein>
    <submittedName>
        <fullName evidence="7">TlpA disulfide reductase family protein</fullName>
    </submittedName>
</protein>
<keyword evidence="5" id="KW-0732">Signal</keyword>
<dbReference type="CDD" id="cd02966">
    <property type="entry name" value="TlpA_like_family"/>
    <property type="match status" value="1"/>
</dbReference>
<dbReference type="InterPro" id="IPR017937">
    <property type="entry name" value="Thioredoxin_CS"/>
</dbReference>
<dbReference type="Gene3D" id="3.40.30.10">
    <property type="entry name" value="Glutaredoxin"/>
    <property type="match status" value="1"/>
</dbReference>
<sequence>MKIKLLLLASIVSFMAQAQKKPVPNFSLNAKIGQLNKPAKAYIDYMDNGVSHEDSAVLVNGAFRFAGHVSGNAYARMALDHTGGGKMRAVYTGDVIYFYFGKENFTVTSKDSLGNAVFKGSKIYNESEAYNKYIGGTIMALNKAANADFSKGTPEQQKDTAYIKAVDTRYRANMEKRNQKQLQFAKEHPNSFFGLVALSEAAGGKVDVPKIQPIFNAFNKSLKATDVGKELEQRINAAGITKIGDVAPMFTQNTADNKPVSLADYKGKVVLVEFWASWCGPCRAENPNLTKQYQLYKDKGFNILSVSLDSEKGRWLEAVQKDALPWTQVSDLKGWNNAVGRLYGVRAVPASFLVGTDGKIIGKDLRGESLNKKLEEIFPN</sequence>
<comment type="subcellular location">
    <subcellularLocation>
        <location evidence="1">Cell envelope</location>
    </subcellularLocation>
</comment>
<reference evidence="8" key="1">
    <citation type="journal article" date="2019" name="Int. J. Syst. Evol. Microbiol.">
        <title>The Global Catalogue of Microorganisms (GCM) 10K type strain sequencing project: providing services to taxonomists for standard genome sequencing and annotation.</title>
        <authorList>
            <consortium name="The Broad Institute Genomics Platform"/>
            <consortium name="The Broad Institute Genome Sequencing Center for Infectious Disease"/>
            <person name="Wu L."/>
            <person name="Ma J."/>
        </authorList>
    </citation>
    <scope>NUCLEOTIDE SEQUENCE [LARGE SCALE GENOMIC DNA]</scope>
    <source>
        <strain evidence="8">JCM 17705</strain>
    </source>
</reference>
<dbReference type="InterPro" id="IPR025380">
    <property type="entry name" value="DUF4369"/>
</dbReference>
<organism evidence="7 8">
    <name type="scientific">Mucilaginibacter gynuensis</name>
    <dbReference type="NCBI Taxonomy" id="1302236"/>
    <lineage>
        <taxon>Bacteria</taxon>
        <taxon>Pseudomonadati</taxon>
        <taxon>Bacteroidota</taxon>
        <taxon>Sphingobacteriia</taxon>
        <taxon>Sphingobacteriales</taxon>
        <taxon>Sphingobacteriaceae</taxon>
        <taxon>Mucilaginibacter</taxon>
    </lineage>
</organism>
<accession>A0ABP8FVH2</accession>
<dbReference type="PANTHER" id="PTHR42852">
    <property type="entry name" value="THIOL:DISULFIDE INTERCHANGE PROTEIN DSBE"/>
    <property type="match status" value="1"/>
</dbReference>
<proteinExistence type="predicted"/>